<dbReference type="EMBL" id="FOVI01000013">
    <property type="protein sequence ID" value="SFN89272.1"/>
    <property type="molecule type" value="Genomic_DNA"/>
</dbReference>
<name>A0A1I5CQS1_9FLAO</name>
<dbReference type="RefSeq" id="WP_091523490.1">
    <property type="nucleotide sequence ID" value="NZ_FOVI01000013.1"/>
</dbReference>
<dbReference type="AlphaFoldDB" id="A0A1I5CQS1"/>
<reference evidence="2" key="1">
    <citation type="submission" date="2016-10" db="EMBL/GenBank/DDBJ databases">
        <authorList>
            <person name="Varghese N."/>
            <person name="Submissions S."/>
        </authorList>
    </citation>
    <scope>NUCLEOTIDE SEQUENCE [LARGE SCALE GENOMIC DNA]</scope>
    <source>
        <strain evidence="2">DS-12</strain>
    </source>
</reference>
<proteinExistence type="predicted"/>
<evidence type="ECO:0000313" key="2">
    <source>
        <dbReference type="Proteomes" id="UP000199036"/>
    </source>
</evidence>
<dbReference type="STRING" id="913024.SAMN05421741_11322"/>
<accession>A0A1I5CQS1</accession>
<sequence length="109" mass="12906">MESVYSELEKVICRKVAEFEIFLLEFQDNFNGADLNKVIAKKNELKLYCTEHVMKNVVTENDDTEGRLFYLGSVRYMYERTKELDILFLEFLDKFINLQVKEGEGSIFK</sequence>
<gene>
    <name evidence="1" type="ORF">SAMN05421741_11322</name>
</gene>
<evidence type="ECO:0000313" key="1">
    <source>
        <dbReference type="EMBL" id="SFN89272.1"/>
    </source>
</evidence>
<keyword evidence="2" id="KW-1185">Reference proteome</keyword>
<dbReference type="Proteomes" id="UP000199036">
    <property type="component" value="Unassembled WGS sequence"/>
</dbReference>
<organism evidence="1 2">
    <name type="scientific">Paenimyroides ummariense</name>
    <dbReference type="NCBI Taxonomy" id="913024"/>
    <lineage>
        <taxon>Bacteria</taxon>
        <taxon>Pseudomonadati</taxon>
        <taxon>Bacteroidota</taxon>
        <taxon>Flavobacteriia</taxon>
        <taxon>Flavobacteriales</taxon>
        <taxon>Flavobacteriaceae</taxon>
        <taxon>Paenimyroides</taxon>
    </lineage>
</organism>
<protein>
    <submittedName>
        <fullName evidence="1">Uncharacterized protein</fullName>
    </submittedName>
</protein>